<evidence type="ECO:0000256" key="2">
    <source>
        <dbReference type="ARBA" id="ARBA00022679"/>
    </source>
</evidence>
<keyword evidence="2 3" id="KW-0808">Transferase</keyword>
<evidence type="ECO:0000313" key="3">
    <source>
        <dbReference type="EMBL" id="BAM07109.1"/>
    </source>
</evidence>
<reference evidence="3 4" key="1">
    <citation type="journal article" date="2012" name="J. Bacteriol.">
        <title>Complete Genome Sequence of Leptospirillum ferrooxidans Strain C2-3, Isolated from a Fresh Volcanic Ash Deposit on the Island of Miyake, Japan.</title>
        <authorList>
            <person name="Fujimura R."/>
            <person name="Sato Y."/>
            <person name="Nishizawa T."/>
            <person name="Oshima K."/>
            <person name="Kim S.-W."/>
            <person name="Hattori M."/>
            <person name="Kamijo T."/>
            <person name="Ohta H."/>
        </authorList>
    </citation>
    <scope>NUCLEOTIDE SEQUENCE [LARGE SCALE GENOMIC DNA]</scope>
    <source>
        <strain evidence="3 4">C2-3</strain>
    </source>
</reference>
<dbReference type="eggNOG" id="COG0859">
    <property type="taxonomic scope" value="Bacteria"/>
</dbReference>
<protein>
    <submittedName>
        <fullName evidence="3">Putative lipopolysaccharide heptosyltransferase</fullName>
    </submittedName>
</protein>
<dbReference type="GO" id="GO:0008713">
    <property type="term" value="F:ADP-heptose-lipopolysaccharide heptosyltransferase activity"/>
    <property type="evidence" value="ECO:0007669"/>
    <property type="project" value="TreeGrafter"/>
</dbReference>
<dbReference type="GO" id="GO:0005829">
    <property type="term" value="C:cytosol"/>
    <property type="evidence" value="ECO:0007669"/>
    <property type="project" value="TreeGrafter"/>
</dbReference>
<accession>I0IPB0</accession>
<dbReference type="GO" id="GO:0009244">
    <property type="term" value="P:lipopolysaccharide core region biosynthetic process"/>
    <property type="evidence" value="ECO:0007669"/>
    <property type="project" value="TreeGrafter"/>
</dbReference>
<dbReference type="KEGG" id="lfc:LFE_1426"/>
<dbReference type="PATRIC" id="fig|1162668.3.peg.1694"/>
<name>I0IPB0_LEPFC</name>
<dbReference type="Pfam" id="PF01075">
    <property type="entry name" value="Glyco_transf_9"/>
    <property type="match status" value="1"/>
</dbReference>
<dbReference type="EMBL" id="AP012342">
    <property type="protein sequence ID" value="BAM07109.1"/>
    <property type="molecule type" value="Genomic_DNA"/>
</dbReference>
<dbReference type="InterPro" id="IPR002201">
    <property type="entry name" value="Glyco_trans_9"/>
</dbReference>
<keyword evidence="4" id="KW-1185">Reference proteome</keyword>
<reference evidence="4" key="2">
    <citation type="submission" date="2012-03" db="EMBL/GenBank/DDBJ databases">
        <title>The complete genome sequence of the pioneer microbe on fresh volcanic deposit, Leptospirillum ferrooxidans strain C2-3.</title>
        <authorList>
            <person name="Fujimura R."/>
            <person name="Sato Y."/>
            <person name="Nishizawa T."/>
            <person name="Nanba K."/>
            <person name="Oshima K."/>
            <person name="Hattori M."/>
            <person name="Kamijo T."/>
            <person name="Ohta H."/>
        </authorList>
    </citation>
    <scope>NUCLEOTIDE SEQUENCE [LARGE SCALE GENOMIC DNA]</scope>
    <source>
        <strain evidence="4">C2-3</strain>
    </source>
</reference>
<evidence type="ECO:0000313" key="4">
    <source>
        <dbReference type="Proteomes" id="UP000007382"/>
    </source>
</evidence>
<dbReference type="Proteomes" id="UP000007382">
    <property type="component" value="Chromosome"/>
</dbReference>
<dbReference type="AlphaFoldDB" id="I0IPB0"/>
<sequence>MVGLRAFGDMVLTQPAISAVRDSCPDARIDYVMEAAYSSLFDEEPDLTRVLSLPRRNQEKNESSFDYYKRYGSFLREIRSASYDVAVDLFSRGPRSRSLVFASGAGRRVGTADHKNLLIDHVVYTDQIVVPNQLTHLTDQILHVMSRLGFKTQRNLPRFVVTPENDLSARSLLGSFGEKYAGEFMILFPGSGSPTKNWPADRYVELGFELLRKGFPLLVLGGKNDSDAVGSVVRGLGALPGVYLSRFRGIVQNDLNTLKGIISLSTGAIGNDSGPLHLTQSIGKKALVLFGPGDHVSYRPFSGGMVRKGLACSPCQSFSSLCPDNQCMKSIDVNSVLCAWDELENPL</sequence>
<organism evidence="3 4">
    <name type="scientific">Leptospirillum ferrooxidans (strain C2-3)</name>
    <dbReference type="NCBI Taxonomy" id="1162668"/>
    <lineage>
        <taxon>Bacteria</taxon>
        <taxon>Pseudomonadati</taxon>
        <taxon>Nitrospirota</taxon>
        <taxon>Nitrospiria</taxon>
        <taxon>Nitrospirales</taxon>
        <taxon>Nitrospiraceae</taxon>
        <taxon>Leptospirillum</taxon>
    </lineage>
</organism>
<dbReference type="STRING" id="1162668.LFE_1426"/>
<gene>
    <name evidence="3" type="ordered locus">LFE_1426</name>
</gene>
<dbReference type="HOGENOM" id="CLU_038371_0_0_0"/>
<evidence type="ECO:0000256" key="1">
    <source>
        <dbReference type="ARBA" id="ARBA00022676"/>
    </source>
</evidence>
<proteinExistence type="predicted"/>
<keyword evidence="1" id="KW-0328">Glycosyltransferase</keyword>
<dbReference type="InterPro" id="IPR051199">
    <property type="entry name" value="LPS_LOS_Heptosyltrfase"/>
</dbReference>
<dbReference type="RefSeq" id="WP_014449597.1">
    <property type="nucleotide sequence ID" value="NC_017094.1"/>
</dbReference>
<dbReference type="CDD" id="cd03789">
    <property type="entry name" value="GT9_LPS_heptosyltransferase"/>
    <property type="match status" value="1"/>
</dbReference>
<dbReference type="OrthoDB" id="9807356at2"/>
<dbReference type="SUPFAM" id="SSF53756">
    <property type="entry name" value="UDP-Glycosyltransferase/glycogen phosphorylase"/>
    <property type="match status" value="1"/>
</dbReference>
<dbReference type="PANTHER" id="PTHR30160">
    <property type="entry name" value="TETRAACYLDISACCHARIDE 4'-KINASE-RELATED"/>
    <property type="match status" value="1"/>
</dbReference>
<dbReference type="Gene3D" id="3.40.50.2000">
    <property type="entry name" value="Glycogen Phosphorylase B"/>
    <property type="match status" value="2"/>
</dbReference>